<accession>A0A6C0LL50</accession>
<sequence length="1098" mass="124100">MEARHPITGKPIRILRSESHITSDRKNLLWARASFRKGTRWGLWHCVVTEPAAVEIVGGEALVAVVLDANADLDAWMAVLPAVLSDKSECLVVGPSAIMEGLEKRGLRWEHTLIVEELHDNYPFLGEPVRVADSTEKVILCLAHLLRMNVVTWSSASVRDELDLGARIVYDAWERAIEGAKIVKVAADADDSVIPQTWLIQQYFRHPTSRRAREIRLCLEKNIECPLIDHILLLNEIEFTDLPTSEKIQQVVIGQRLRYYDVFMAIKDRVPAGAFVIFSNSDIWFNMTLSYLWKISLAENRLFLALLRWEDKGVGGGASHIFGPRADSQDTWILARDSMNFTPTEEDLGFPFGQSGCDNVLTIVMLRHKFLIVNPAYSIKTMHLHNSNIRNYEPKDVLYRPAFLYIDPTPIQSMRVCKDLGSVGKLPVALESMWNRTAFRKSFPRPILGVSENTSKAICTMLRHTAEGEGVDIYNFQAGEQNMYTPAPEALPLYHFTGSIFVNRQGLISSFKDIFVGPHKEWVSAWEAARVSNMMPSIHVPSIISIPIKDECKTTLSQWILYYLPKVLTIRRLLKSCNLTVPEFLVPQLADITPFLRDCVWSASEKGNITLVPMMDDMNYYSEDVWALPPSTEHSLVSAEDIMLLRELLESVEEEPGMPVAVFCVDDDPNAVCTREWAESVAEYIFAKGWITRYVSVTDTPAVRRKAFANASWIFGSAASSGLDYMWLAPAGAYVMEFNPADAPRGDRIHLAGAAQLNYVGGLIQREPIEISRQNALLEVGAAIKKFGFKDMLKIVRDKTAAAGGVKIPRILVPNGDALEGIWSHSGDTFREMVDIWAEREYVTVEKTETSGYCWWGAIGEVLLYDRPTPRWWSSPPSYQMAMFGNCAPPGPDTHRLRQSLWGFWPRSPRAIETIVATKKNLIGYNKRNITSLFLGKIENGVQQKNRTKYDWSKCVELFSMPIDSTGAPYPYTQTEYLDKLCHARFGLCLPGFGPKCNREIEYFACGVVPIVTDGVDMKNYLVAPKEGVHYFKASTPEDVKRIVKETSAETWSKMSVAGREWWQSYCSAEGLFRLTWTRIEQCRPFFNVGIPKLFPLH</sequence>
<proteinExistence type="predicted"/>
<name>A0A6C0LL50_9ZZZZ</name>
<protein>
    <recommendedName>
        <fullName evidence="2">Glycosyltransferase</fullName>
    </recommendedName>
</protein>
<reference evidence="1" key="1">
    <citation type="journal article" date="2020" name="Nature">
        <title>Giant virus diversity and host interactions through global metagenomics.</title>
        <authorList>
            <person name="Schulz F."/>
            <person name="Roux S."/>
            <person name="Paez-Espino D."/>
            <person name="Jungbluth S."/>
            <person name="Walsh D.A."/>
            <person name="Denef V.J."/>
            <person name="McMahon K.D."/>
            <person name="Konstantinidis K.T."/>
            <person name="Eloe-Fadrosh E.A."/>
            <person name="Kyrpides N.C."/>
            <person name="Woyke T."/>
        </authorList>
    </citation>
    <scope>NUCLEOTIDE SEQUENCE</scope>
    <source>
        <strain evidence="1">GVMAG-M-3300027963-41</strain>
    </source>
</reference>
<dbReference type="EMBL" id="MN740532">
    <property type="protein sequence ID" value="QHU31646.1"/>
    <property type="molecule type" value="Genomic_DNA"/>
</dbReference>
<evidence type="ECO:0008006" key="2">
    <source>
        <dbReference type="Google" id="ProtNLM"/>
    </source>
</evidence>
<evidence type="ECO:0000313" key="1">
    <source>
        <dbReference type="EMBL" id="QHU31646.1"/>
    </source>
</evidence>
<organism evidence="1">
    <name type="scientific">viral metagenome</name>
    <dbReference type="NCBI Taxonomy" id="1070528"/>
    <lineage>
        <taxon>unclassified sequences</taxon>
        <taxon>metagenomes</taxon>
        <taxon>organismal metagenomes</taxon>
    </lineage>
</organism>
<dbReference type="AlphaFoldDB" id="A0A6C0LL50"/>